<feature type="region of interest" description="Disordered" evidence="7">
    <location>
        <begin position="128"/>
        <end position="149"/>
    </location>
</feature>
<keyword evidence="5" id="KW-0862">Zinc</keyword>
<dbReference type="GO" id="GO:0005829">
    <property type="term" value="C:cytosol"/>
    <property type="evidence" value="ECO:0007669"/>
    <property type="project" value="TreeGrafter"/>
</dbReference>
<dbReference type="GO" id="GO:0008270">
    <property type="term" value="F:zinc ion binding"/>
    <property type="evidence" value="ECO:0007669"/>
    <property type="project" value="UniProtKB-KW"/>
</dbReference>
<keyword evidence="4" id="KW-0833">Ubl conjugation pathway</keyword>
<evidence type="ECO:0000256" key="2">
    <source>
        <dbReference type="ARBA" id="ARBA00022723"/>
    </source>
</evidence>
<feature type="region of interest" description="Disordered" evidence="7">
    <location>
        <begin position="264"/>
        <end position="295"/>
    </location>
</feature>
<evidence type="ECO:0000256" key="3">
    <source>
        <dbReference type="ARBA" id="ARBA00022771"/>
    </source>
</evidence>
<dbReference type="PANTHER" id="PTHR15067">
    <property type="entry name" value="E3 UBIQUITIN-PROTEIN LIGASE RNF8"/>
    <property type="match status" value="1"/>
</dbReference>
<gene>
    <name evidence="9" type="ORF">PMAYCL1PPCAC_17572</name>
</gene>
<evidence type="ECO:0000256" key="4">
    <source>
        <dbReference type="ARBA" id="ARBA00022786"/>
    </source>
</evidence>
<dbReference type="PANTHER" id="PTHR15067:SF4">
    <property type="entry name" value="E3 UBIQUITIN-PROTEIN LIGASE RNF8"/>
    <property type="match status" value="1"/>
</dbReference>
<dbReference type="AlphaFoldDB" id="A0AAN5CN24"/>
<evidence type="ECO:0000313" key="10">
    <source>
        <dbReference type="Proteomes" id="UP001328107"/>
    </source>
</evidence>
<keyword evidence="10" id="KW-1185">Reference proteome</keyword>
<comment type="caution">
    <text evidence="9">The sequence shown here is derived from an EMBL/GenBank/DDBJ whole genome shotgun (WGS) entry which is preliminary data.</text>
</comment>
<dbReference type="GO" id="GO:0016567">
    <property type="term" value="P:protein ubiquitination"/>
    <property type="evidence" value="ECO:0007669"/>
    <property type="project" value="TreeGrafter"/>
</dbReference>
<name>A0AAN5CN24_9BILA</name>
<dbReference type="EMBL" id="BTRK01000004">
    <property type="protein sequence ID" value="GMR47377.1"/>
    <property type="molecule type" value="Genomic_DNA"/>
</dbReference>
<evidence type="ECO:0000256" key="1">
    <source>
        <dbReference type="ARBA" id="ARBA00022679"/>
    </source>
</evidence>
<evidence type="ECO:0000313" key="9">
    <source>
        <dbReference type="EMBL" id="GMR47377.1"/>
    </source>
</evidence>
<feature type="compositionally biased region" description="Low complexity" evidence="7">
    <location>
        <begin position="487"/>
        <end position="502"/>
    </location>
</feature>
<dbReference type="PROSITE" id="PS50089">
    <property type="entry name" value="ZF_RING_2"/>
    <property type="match status" value="1"/>
</dbReference>
<dbReference type="InterPro" id="IPR017907">
    <property type="entry name" value="Znf_RING_CS"/>
</dbReference>
<feature type="region of interest" description="Disordered" evidence="7">
    <location>
        <begin position="484"/>
        <end position="512"/>
    </location>
</feature>
<dbReference type="Proteomes" id="UP001328107">
    <property type="component" value="Unassembled WGS sequence"/>
</dbReference>
<feature type="non-terminal residue" evidence="9">
    <location>
        <position position="1"/>
    </location>
</feature>
<proteinExistence type="predicted"/>
<dbReference type="SUPFAM" id="SSF57850">
    <property type="entry name" value="RING/U-box"/>
    <property type="match status" value="1"/>
</dbReference>
<dbReference type="PROSITE" id="PS00518">
    <property type="entry name" value="ZF_RING_1"/>
    <property type="match status" value="1"/>
</dbReference>
<reference evidence="10" key="1">
    <citation type="submission" date="2022-10" db="EMBL/GenBank/DDBJ databases">
        <title>Genome assembly of Pristionchus species.</title>
        <authorList>
            <person name="Yoshida K."/>
            <person name="Sommer R.J."/>
        </authorList>
    </citation>
    <scope>NUCLEOTIDE SEQUENCE [LARGE SCALE GENOMIC DNA]</scope>
    <source>
        <strain evidence="10">RS5460</strain>
    </source>
</reference>
<evidence type="ECO:0000256" key="5">
    <source>
        <dbReference type="ARBA" id="ARBA00022833"/>
    </source>
</evidence>
<evidence type="ECO:0000259" key="8">
    <source>
        <dbReference type="PROSITE" id="PS50089"/>
    </source>
</evidence>
<evidence type="ECO:0000256" key="6">
    <source>
        <dbReference type="PROSITE-ProRule" id="PRU00175"/>
    </source>
</evidence>
<keyword evidence="3 6" id="KW-0863">Zinc-finger</keyword>
<feature type="domain" description="RING-type" evidence="8">
    <location>
        <begin position="20"/>
        <end position="58"/>
    </location>
</feature>
<dbReference type="Gene3D" id="3.30.40.10">
    <property type="entry name" value="Zinc/RING finger domain, C3HC4 (zinc finger)"/>
    <property type="match status" value="1"/>
</dbReference>
<dbReference type="Pfam" id="PF13923">
    <property type="entry name" value="zf-C3HC4_2"/>
    <property type="match status" value="1"/>
</dbReference>
<dbReference type="InterPro" id="IPR001841">
    <property type="entry name" value="Znf_RING"/>
</dbReference>
<organism evidence="9 10">
    <name type="scientific">Pristionchus mayeri</name>
    <dbReference type="NCBI Taxonomy" id="1317129"/>
    <lineage>
        <taxon>Eukaryota</taxon>
        <taxon>Metazoa</taxon>
        <taxon>Ecdysozoa</taxon>
        <taxon>Nematoda</taxon>
        <taxon>Chromadorea</taxon>
        <taxon>Rhabditida</taxon>
        <taxon>Rhabditina</taxon>
        <taxon>Diplogasteromorpha</taxon>
        <taxon>Diplogasteroidea</taxon>
        <taxon>Neodiplogasteridae</taxon>
        <taxon>Pristionchus</taxon>
    </lineage>
</organism>
<dbReference type="InterPro" id="IPR013083">
    <property type="entry name" value="Znf_RING/FYVE/PHD"/>
</dbReference>
<keyword evidence="1" id="KW-0808">Transferase</keyword>
<dbReference type="GO" id="GO:0061630">
    <property type="term" value="F:ubiquitin protein ligase activity"/>
    <property type="evidence" value="ECO:0007669"/>
    <property type="project" value="TreeGrafter"/>
</dbReference>
<dbReference type="SMART" id="SM00184">
    <property type="entry name" value="RING"/>
    <property type="match status" value="1"/>
</dbReference>
<sequence>EPQYNEMCVDDRICPSDLKCAICHSIYVSPVMLSCGHSFCSKCADGWLRKRHTCPTCRRDSSGHPIKNIVLGQIVEEHIRILNEDGPIPSDPLVSEDDEDIANCSNSSTPAETFVRSMEVRLSKRVRKTSSKYAETQRRLNSLGDAPPAPLVNSPAFVRSNTVRFASAIDRTPLHVAAARRRLEEGYVYTGLTPQESVSPVISRFERNRRGHTRTNHYSSPSRRSEQSAPLPESPGPMEIKRGGVIRRSLGLLRKSVRLLRKDSVKSQQEASIEEDKEEENDKTHGEDNAIGERQSFRRKSIRKSIIRRLRVWTNPKMAAAAREERVAATADEEEKPRLVQAARVLVIDSTANVELAAFLRSLGEISPDSLSHIRVLTSEERRDLPLLREEFEGLTLVSIVYTEAGSPNDLVVFDIYEGRREMSGEVEHCTLLLKSCHAVLLFCASDPSSALQATNDFRYVQRERKEMNLGVLPVWTVHAVQPVETPPRGRSGSTSSAGTAAHVKEGGRARSLSLAQANRLSTTELSTRLLPTKQKHLQLSIPPREEFIRAIQELLCELKSAAVGIS</sequence>
<feature type="region of interest" description="Disordered" evidence="7">
    <location>
        <begin position="200"/>
        <end position="243"/>
    </location>
</feature>
<accession>A0AAN5CN24</accession>
<evidence type="ECO:0000256" key="7">
    <source>
        <dbReference type="SAM" id="MobiDB-lite"/>
    </source>
</evidence>
<keyword evidence="2" id="KW-0479">Metal-binding</keyword>
<dbReference type="GO" id="GO:0006511">
    <property type="term" value="P:ubiquitin-dependent protein catabolic process"/>
    <property type="evidence" value="ECO:0007669"/>
    <property type="project" value="TreeGrafter"/>
</dbReference>
<dbReference type="GO" id="GO:0000151">
    <property type="term" value="C:ubiquitin ligase complex"/>
    <property type="evidence" value="ECO:0007669"/>
    <property type="project" value="TreeGrafter"/>
</dbReference>
<protein>
    <recommendedName>
        <fullName evidence="8">RING-type domain-containing protein</fullName>
    </recommendedName>
</protein>